<organism evidence="2 3">
    <name type="scientific">Alginatibacterium sediminis</name>
    <dbReference type="NCBI Taxonomy" id="2164068"/>
    <lineage>
        <taxon>Bacteria</taxon>
        <taxon>Pseudomonadati</taxon>
        <taxon>Pseudomonadota</taxon>
        <taxon>Gammaproteobacteria</taxon>
        <taxon>Alteromonadales</taxon>
        <taxon>Alteromonadaceae</taxon>
        <taxon>Alginatibacterium</taxon>
    </lineage>
</organism>
<protein>
    <submittedName>
        <fullName evidence="2">Autotransporter outer membrane beta-barrel domain-containing protein</fullName>
    </submittedName>
</protein>
<evidence type="ECO:0000313" key="2">
    <source>
        <dbReference type="EMBL" id="RKF19915.1"/>
    </source>
</evidence>
<gene>
    <name evidence="2" type="ORF">DBZ36_05500</name>
</gene>
<comment type="caution">
    <text evidence="2">The sequence shown here is derived from an EMBL/GenBank/DDBJ whole genome shotgun (WGS) entry which is preliminary data.</text>
</comment>
<feature type="transmembrane region" description="Helical" evidence="1">
    <location>
        <begin position="29"/>
        <end position="50"/>
    </location>
</feature>
<dbReference type="Proteomes" id="UP000286482">
    <property type="component" value="Unassembled WGS sequence"/>
</dbReference>
<proteinExistence type="predicted"/>
<sequence length="351" mass="38543">MYPLSYSRTANADLILSGNKDAFVARMRLVWRLVLVAIISLCISAISASASASDKASASDTRLNDAVNQRLVGALALFGFAAVPSETASAIFLDTGQEDTTGTDFKAGQIGGGFTWSEQFPLYLEGFVGWNRYDPVFLFSNGDEQRKTEAKWTSFALSGAVGWDFEIYDNIVLRPMGLVALGIVTSDVIIGLNYLQRQFDDDLGFLDSGQLSAGGLGGSLALVYNERWLNDWEADVILRHTRLYVQPIAGDKDISGQAKAYTTSLWSRLRVPTGFTAFQRPIRTVAEFSAGYYDGDQQRIFSKPWLFQVGLGGEIDVSKTKIPWVTTARAMLRYTQGDRVEGFSFGLAVSF</sequence>
<evidence type="ECO:0000256" key="1">
    <source>
        <dbReference type="SAM" id="Phobius"/>
    </source>
</evidence>
<reference evidence="2 3" key="1">
    <citation type="submission" date="2018-09" db="EMBL/GenBank/DDBJ databases">
        <authorList>
            <person name="Wang Z."/>
        </authorList>
    </citation>
    <scope>NUCLEOTIDE SEQUENCE [LARGE SCALE GENOMIC DNA]</scope>
    <source>
        <strain evidence="2 3">ALS 81</strain>
    </source>
</reference>
<dbReference type="AlphaFoldDB" id="A0A420EGS6"/>
<accession>A0A420EGS6</accession>
<keyword evidence="1" id="KW-0812">Transmembrane</keyword>
<keyword evidence="3" id="KW-1185">Reference proteome</keyword>
<dbReference type="EMBL" id="RAQO01000004">
    <property type="protein sequence ID" value="RKF19915.1"/>
    <property type="molecule type" value="Genomic_DNA"/>
</dbReference>
<keyword evidence="1" id="KW-0472">Membrane</keyword>
<name>A0A420EGS6_9ALTE</name>
<evidence type="ECO:0000313" key="3">
    <source>
        <dbReference type="Proteomes" id="UP000286482"/>
    </source>
</evidence>
<keyword evidence="1" id="KW-1133">Transmembrane helix</keyword>